<organism evidence="4 5">
    <name type="scientific">Flavivirga amylovorans</name>
    <dbReference type="NCBI Taxonomy" id="870486"/>
    <lineage>
        <taxon>Bacteria</taxon>
        <taxon>Pseudomonadati</taxon>
        <taxon>Bacteroidota</taxon>
        <taxon>Flavobacteriia</taxon>
        <taxon>Flavobacteriales</taxon>
        <taxon>Flavobacteriaceae</taxon>
        <taxon>Flavivirga</taxon>
    </lineage>
</organism>
<dbReference type="Proteomes" id="UP001176891">
    <property type="component" value="Unassembled WGS sequence"/>
</dbReference>
<feature type="transmembrane region" description="Helical" evidence="2">
    <location>
        <begin position="21"/>
        <end position="41"/>
    </location>
</feature>
<name>A0ABT8X1D5_9FLAO</name>
<accession>A0ABT8X1D5</accession>
<dbReference type="InterPro" id="IPR026444">
    <property type="entry name" value="Secre_tail"/>
</dbReference>
<feature type="domain" description="PKD" evidence="3">
    <location>
        <begin position="45"/>
        <end position="144"/>
    </location>
</feature>
<dbReference type="SUPFAM" id="SSF49299">
    <property type="entry name" value="PKD domain"/>
    <property type="match status" value="1"/>
</dbReference>
<comment type="caution">
    <text evidence="4">The sequence shown here is derived from an EMBL/GenBank/DDBJ whole genome shotgun (WGS) entry which is preliminary data.</text>
</comment>
<dbReference type="InterPro" id="IPR000601">
    <property type="entry name" value="PKD_dom"/>
</dbReference>
<keyword evidence="1" id="KW-0732">Signal</keyword>
<reference evidence="4" key="1">
    <citation type="submission" date="2023-07" db="EMBL/GenBank/DDBJ databases">
        <title>Two novel species in the genus Flavivirga.</title>
        <authorList>
            <person name="Kwon K."/>
        </authorList>
    </citation>
    <scope>NUCLEOTIDE SEQUENCE</scope>
    <source>
        <strain evidence="4">KACC 14157</strain>
    </source>
</reference>
<dbReference type="EMBL" id="JAUOEM010000003">
    <property type="protein sequence ID" value="MDO5987761.1"/>
    <property type="molecule type" value="Genomic_DNA"/>
</dbReference>
<evidence type="ECO:0000259" key="3">
    <source>
        <dbReference type="PROSITE" id="PS50093"/>
    </source>
</evidence>
<dbReference type="Gene3D" id="2.60.40.10">
    <property type="entry name" value="Immunoglobulins"/>
    <property type="match status" value="1"/>
</dbReference>
<keyword evidence="5" id="KW-1185">Reference proteome</keyword>
<evidence type="ECO:0000256" key="2">
    <source>
        <dbReference type="SAM" id="Phobius"/>
    </source>
</evidence>
<dbReference type="InterPro" id="IPR022409">
    <property type="entry name" value="PKD/Chitinase_dom"/>
</dbReference>
<keyword evidence="2" id="KW-0472">Membrane</keyword>
<evidence type="ECO:0000313" key="5">
    <source>
        <dbReference type="Proteomes" id="UP001176891"/>
    </source>
</evidence>
<keyword evidence="2" id="KW-0812">Transmembrane</keyword>
<dbReference type="CDD" id="cd00146">
    <property type="entry name" value="PKD"/>
    <property type="match status" value="1"/>
</dbReference>
<dbReference type="RefSeq" id="WP_303282332.1">
    <property type="nucleotide sequence ID" value="NZ_BAABCZ010000011.1"/>
</dbReference>
<keyword evidence="2" id="KW-1133">Transmembrane helix</keyword>
<dbReference type="PROSITE" id="PS50093">
    <property type="entry name" value="PKD"/>
    <property type="match status" value="1"/>
</dbReference>
<protein>
    <submittedName>
        <fullName evidence="4">T9SS type A sorting domain-containing protein</fullName>
    </submittedName>
</protein>
<proteinExistence type="predicted"/>
<dbReference type="SMART" id="SM00089">
    <property type="entry name" value="PKD"/>
    <property type="match status" value="1"/>
</dbReference>
<evidence type="ECO:0000256" key="1">
    <source>
        <dbReference type="ARBA" id="ARBA00022729"/>
    </source>
</evidence>
<dbReference type="NCBIfam" id="TIGR04183">
    <property type="entry name" value="Por_Secre_tail"/>
    <property type="match status" value="1"/>
</dbReference>
<dbReference type="InterPro" id="IPR013783">
    <property type="entry name" value="Ig-like_fold"/>
</dbReference>
<dbReference type="Pfam" id="PF00801">
    <property type="entry name" value="PKD"/>
    <property type="match status" value="1"/>
</dbReference>
<sequence>MKNLLLNQLSLVFNYFNHVKTYFTGAKTLILILCFLMHYIAMADPIAQITATRLSGPAPLSVLFDATMTTDTDNAIDPFRQLGYSFCFGDPGSGTWVHSGLSKNIETGGPLAAHVFNIPGIYEVKVTVRNPNGSISQATETITVLDPNTHYSNTNTVVISTGSNFNGAPSGAQQIANATSWPTWESNKRYLLKTGDDFTSLGAITIKDRSNFHVGSFGSGVKPKVTQVTVDMDEDNAATPPENGVIQGLDTPFILQRLMFNNLLIYQNDVIGNGANIVFASANAWYAINQRGTSSPSDWKQPGSIFVVENHVNMLGDPTGYLNAIAGLAHHVAVLGNTSEQAKEHTLRIFGTYKSVIGHNLLSGPATDNIRTDFKLMSNGINDWPADHVIFNPGTTTEVLPNTRYVRIHNNIFGRAGAPHSWHLQVAPQDDGNSNTVEGLRDIIIENNEFIDGNQDDGLERGIQTLGHNIIERGNQFPASWSQPVLQVSYPSNYSAYSSLYTPFWHGPYYINETLPILSADPCATLGTDSESFILKPTLKTYPNPLGLGDDLTVKLPPKMTNASLEVYDILGKVIYTQKNIQNITKVSGSIFKKGIYLVVIYTDKGSEANKIVVTN</sequence>
<dbReference type="InterPro" id="IPR035986">
    <property type="entry name" value="PKD_dom_sf"/>
</dbReference>
<evidence type="ECO:0000313" key="4">
    <source>
        <dbReference type="EMBL" id="MDO5987761.1"/>
    </source>
</evidence>
<gene>
    <name evidence="4" type="ORF">Q4Q39_10155</name>
</gene>
<dbReference type="Pfam" id="PF18962">
    <property type="entry name" value="Por_Secre_tail"/>
    <property type="match status" value="1"/>
</dbReference>